<feature type="region of interest" description="Disordered" evidence="1">
    <location>
        <begin position="608"/>
        <end position="660"/>
    </location>
</feature>
<dbReference type="AlphaFoldDB" id="G8ZYH2"/>
<dbReference type="SUPFAM" id="SSF48350">
    <property type="entry name" value="GTPase activation domain, GAP"/>
    <property type="match status" value="1"/>
</dbReference>
<sequence>MPGIDRRDACRFWSKDYISGISALIGCIDNDIDRLEKEAHFYKWFIDDWSKNLLQSLGKAAQDTELFEHEALCDLLIDLKRSLNVEELEGQCLGPLQATIKREKEVRQEMEQQLKSFHTNYSKDLKALKDSFKLYNRKASASPFVESKLSEPTQTGIVLDDHLSFTNSNELQSFLERVKQPMPVQKKGFMNYLGVEGKNSFQGKVMLDAIKRNTEKLDTSPYNLDRLGQKMLDLKLIEEDSMAIGGKHLFTQDGYFQWPQPSKDPTANNSLTSWFKGLPIGSVNDIGIDELKERYFAKCCKLEYSRFELEKAIYQVYKSYFQNSAQEIDRHLVNNRRTFNKLFKRDKSPEDIIENPIPVVRYFTRDSSTHIIKWEFEQDRLVRREMMFGCPAIDEDTIAAIHLILNHVRDFNDEKDLEAKIAKSWTSGSVVDMNRAISLKMDLIKIFKDVNNATNTKAVETIIRSNHYTAVDDWIGLIKLWLLEIPDSLVPPICCDLITKNHDWTDKVPLNNLRVLIEICSHLQSIKMPITQPENPIYHYFIRPADCLRNFTKDYNTFEPWALSLPTTIESLQLAYHNRRQEEQLQISQPAPKTTPSILIRSIEEPTTPPRLDETFIPRPFRTVSAASSTPGSPVPSRASKRISGLVIELPGSPTTTTES</sequence>
<dbReference type="EMBL" id="HE616748">
    <property type="protein sequence ID" value="CCE93447.1"/>
    <property type="molecule type" value="Genomic_DNA"/>
</dbReference>
<name>G8ZYH2_TORDE</name>
<protein>
    <recommendedName>
        <fullName evidence="4">Rho-GAP domain-containing protein</fullName>
    </recommendedName>
</protein>
<reference evidence="2 3" key="1">
    <citation type="journal article" date="2011" name="Proc. Natl. Acad. Sci. U.S.A.">
        <title>Evolutionary erosion of yeast sex chromosomes by mating-type switching accidents.</title>
        <authorList>
            <person name="Gordon J.L."/>
            <person name="Armisen D."/>
            <person name="Proux-Wera E."/>
            <person name="Oheigeartaigh S.S."/>
            <person name="Byrne K.P."/>
            <person name="Wolfe K.H."/>
        </authorList>
    </citation>
    <scope>NUCLEOTIDE SEQUENCE [LARGE SCALE GENOMIC DNA]</scope>
    <source>
        <strain evidence="3">ATCC 10662 / CBS 1146 / NBRC 0425 / NCYC 2629 / NRRL Y-866</strain>
    </source>
</reference>
<dbReference type="HOGENOM" id="CLU_356837_0_0_1"/>
<dbReference type="PROSITE" id="PS51257">
    <property type="entry name" value="PROKAR_LIPOPROTEIN"/>
    <property type="match status" value="1"/>
</dbReference>
<evidence type="ECO:0000313" key="2">
    <source>
        <dbReference type="EMBL" id="CCE93447.1"/>
    </source>
</evidence>
<accession>G8ZYH2</accession>
<keyword evidence="3" id="KW-1185">Reference proteome</keyword>
<dbReference type="RefSeq" id="XP_003682658.1">
    <property type="nucleotide sequence ID" value="XM_003682610.1"/>
</dbReference>
<dbReference type="GeneID" id="11504505"/>
<dbReference type="InterPro" id="IPR008936">
    <property type="entry name" value="Rho_GTPase_activation_prot"/>
</dbReference>
<dbReference type="KEGG" id="tdl:TDEL_0G00800"/>
<evidence type="ECO:0000313" key="3">
    <source>
        <dbReference type="Proteomes" id="UP000005627"/>
    </source>
</evidence>
<dbReference type="InParanoid" id="G8ZYH2"/>
<dbReference type="eggNOG" id="ENOG502R1XI">
    <property type="taxonomic scope" value="Eukaryota"/>
</dbReference>
<dbReference type="FunCoup" id="G8ZYH2">
    <property type="interactions" value="50"/>
</dbReference>
<organism evidence="2 3">
    <name type="scientific">Torulaspora delbrueckii</name>
    <name type="common">Yeast</name>
    <name type="synonym">Candida colliculosa</name>
    <dbReference type="NCBI Taxonomy" id="4950"/>
    <lineage>
        <taxon>Eukaryota</taxon>
        <taxon>Fungi</taxon>
        <taxon>Dikarya</taxon>
        <taxon>Ascomycota</taxon>
        <taxon>Saccharomycotina</taxon>
        <taxon>Saccharomycetes</taxon>
        <taxon>Saccharomycetales</taxon>
        <taxon>Saccharomycetaceae</taxon>
        <taxon>Torulaspora</taxon>
    </lineage>
</organism>
<dbReference type="OrthoDB" id="2155291at2759"/>
<evidence type="ECO:0008006" key="4">
    <source>
        <dbReference type="Google" id="ProtNLM"/>
    </source>
</evidence>
<gene>
    <name evidence="2" type="primary">TDEL0G00800</name>
    <name evidence="2" type="ORF">TDEL_0G00800</name>
</gene>
<dbReference type="Proteomes" id="UP000005627">
    <property type="component" value="Chromosome 7"/>
</dbReference>
<evidence type="ECO:0000256" key="1">
    <source>
        <dbReference type="SAM" id="MobiDB-lite"/>
    </source>
</evidence>
<proteinExistence type="predicted"/>